<dbReference type="Proteomes" id="UP000007397">
    <property type="component" value="Chromosome"/>
</dbReference>
<dbReference type="AlphaFoldDB" id="I0JND8"/>
<dbReference type="GO" id="GO:0008758">
    <property type="term" value="F:UDP-2,3-diacylglucosamine hydrolase activity"/>
    <property type="evidence" value="ECO:0007669"/>
    <property type="project" value="TreeGrafter"/>
</dbReference>
<dbReference type="PANTHER" id="PTHR31302:SF32">
    <property type="entry name" value="PHOSPHOESTERASE"/>
    <property type="match status" value="1"/>
</dbReference>
<dbReference type="GO" id="GO:0016020">
    <property type="term" value="C:membrane"/>
    <property type="evidence" value="ECO:0007669"/>
    <property type="project" value="GOC"/>
</dbReference>
<dbReference type="GO" id="GO:0009245">
    <property type="term" value="P:lipid A biosynthetic process"/>
    <property type="evidence" value="ECO:0007669"/>
    <property type="project" value="TreeGrafter"/>
</dbReference>
<gene>
    <name evidence="2" type="primary">ypbG</name>
    <name evidence="2" type="ordered locus">HBHAL_3312</name>
</gene>
<dbReference type="eggNOG" id="COG1408">
    <property type="taxonomic scope" value="Bacteria"/>
</dbReference>
<evidence type="ECO:0000313" key="3">
    <source>
        <dbReference type="Proteomes" id="UP000007397"/>
    </source>
</evidence>
<name>I0JND8_HALH3</name>
<dbReference type="PATRIC" id="fig|866895.3.peg.2329"/>
<organism evidence="2 3">
    <name type="scientific">Halobacillus halophilus (strain ATCC 35676 / DSM 2266 / JCM 20832 / KCTC 3685 / LMG 17431 / NBRC 102448 / NCIMB 2269)</name>
    <name type="common">Sporosarcina halophila</name>
    <dbReference type="NCBI Taxonomy" id="866895"/>
    <lineage>
        <taxon>Bacteria</taxon>
        <taxon>Bacillati</taxon>
        <taxon>Bacillota</taxon>
        <taxon>Bacilli</taxon>
        <taxon>Bacillales</taxon>
        <taxon>Bacillaceae</taxon>
        <taxon>Halobacillus</taxon>
    </lineage>
</organism>
<dbReference type="EC" id="3.1.-.-" evidence="2"/>
<dbReference type="KEGG" id="hhd:HBHAL_3312"/>
<dbReference type="InterPro" id="IPR004843">
    <property type="entry name" value="Calcineurin-like_PHP"/>
</dbReference>
<keyword evidence="2" id="KW-0378">Hydrolase</keyword>
<dbReference type="Gene3D" id="3.60.21.10">
    <property type="match status" value="1"/>
</dbReference>
<dbReference type="InterPro" id="IPR029052">
    <property type="entry name" value="Metallo-depent_PP-like"/>
</dbReference>
<dbReference type="SUPFAM" id="SSF56300">
    <property type="entry name" value="Metallo-dependent phosphatases"/>
    <property type="match status" value="1"/>
</dbReference>
<proteinExistence type="predicted"/>
<reference evidence="2 3" key="1">
    <citation type="journal article" date="2013" name="Environ. Microbiol.">
        <title>Chloride and organic osmolytes: a hybrid strategy to cope with elevated salinities by the moderately halophilic, chloride-dependent bacterium Halobacillus halophilus.</title>
        <authorList>
            <person name="Saum S.H."/>
            <person name="Pfeiffer F."/>
            <person name="Palm P."/>
            <person name="Rampp M."/>
            <person name="Schuster S.C."/>
            <person name="Muller V."/>
            <person name="Oesterhelt D."/>
        </authorList>
    </citation>
    <scope>NUCLEOTIDE SEQUENCE [LARGE SCALE GENOMIC DNA]</scope>
    <source>
        <strain evidence="3">ATCC 35676 / DSM 2266 / JCM 20832 / KCTC 3685 / LMG 17431 / NBRC 102448 / NCIMB 2269</strain>
    </source>
</reference>
<dbReference type="STRING" id="866895.HBHAL_3312"/>
<dbReference type="InterPro" id="IPR051158">
    <property type="entry name" value="Metallophosphoesterase_sf"/>
</dbReference>
<evidence type="ECO:0000259" key="1">
    <source>
        <dbReference type="Pfam" id="PF00149"/>
    </source>
</evidence>
<dbReference type="PANTHER" id="PTHR31302">
    <property type="entry name" value="TRANSMEMBRANE PROTEIN WITH METALLOPHOSPHOESTERASE DOMAIN-RELATED"/>
    <property type="match status" value="1"/>
</dbReference>
<protein>
    <submittedName>
        <fullName evidence="2">Phosphoesterase</fullName>
        <ecNumber evidence="2">3.1.-.-</ecNumber>
    </submittedName>
</protein>
<keyword evidence="3" id="KW-1185">Reference proteome</keyword>
<dbReference type="EMBL" id="HE717023">
    <property type="protein sequence ID" value="CCG45658.1"/>
    <property type="molecule type" value="Genomic_DNA"/>
</dbReference>
<sequence>MLAGVLIVASLGLLFLAGMYFRAEQDYLDKHVIEDSAFPFAQELHIVFISDVHNREINQNTLNKLKNVDVVIIGGDLVDKRTPLTRLKNNLEKLKQWKAPVYFIPGNNDHELERANLLDVLDQHHIHVLSNSDNEVTFQSEDGFLLSGIDPYFMKPRRQAAYINDHTNYQILCVHDPYVYQKMNRQDQKQFDLVLSGHTHGGQIRLFGLGPYTRGGWFESEKPPLLISEGYGTSLLPLRLGTRAELHSIIIKSS</sequence>
<accession>I0JND8</accession>
<feature type="domain" description="Calcineurin-like phosphoesterase" evidence="1">
    <location>
        <begin position="45"/>
        <end position="201"/>
    </location>
</feature>
<dbReference type="Pfam" id="PF00149">
    <property type="entry name" value="Metallophos"/>
    <property type="match status" value="1"/>
</dbReference>
<evidence type="ECO:0000313" key="2">
    <source>
        <dbReference type="EMBL" id="CCG45658.1"/>
    </source>
</evidence>
<dbReference type="HOGENOM" id="CLU_025443_3_1_9"/>